<dbReference type="AlphaFoldDB" id="A0AAV9GZL8"/>
<gene>
    <name evidence="2" type="ORF">QBC34DRAFT_217648</name>
</gene>
<accession>A0AAV9GZL8</accession>
<reference evidence="2" key="2">
    <citation type="submission" date="2023-05" db="EMBL/GenBank/DDBJ databases">
        <authorList>
            <consortium name="Lawrence Berkeley National Laboratory"/>
            <person name="Steindorff A."/>
            <person name="Hensen N."/>
            <person name="Bonometti L."/>
            <person name="Westerberg I."/>
            <person name="Brannstrom I.O."/>
            <person name="Guillou S."/>
            <person name="Cros-Aarteil S."/>
            <person name="Calhoun S."/>
            <person name="Haridas S."/>
            <person name="Kuo A."/>
            <person name="Mondo S."/>
            <person name="Pangilinan J."/>
            <person name="Riley R."/>
            <person name="Labutti K."/>
            <person name="Andreopoulos B."/>
            <person name="Lipzen A."/>
            <person name="Chen C."/>
            <person name="Yanf M."/>
            <person name="Daum C."/>
            <person name="Ng V."/>
            <person name="Clum A."/>
            <person name="Ohm R."/>
            <person name="Martin F."/>
            <person name="Silar P."/>
            <person name="Natvig D."/>
            <person name="Lalanne C."/>
            <person name="Gautier V."/>
            <person name="Ament-Velasquez S.L."/>
            <person name="Kruys A."/>
            <person name="Hutchinson M.I."/>
            <person name="Powell A.J."/>
            <person name="Barry K."/>
            <person name="Miller A.N."/>
            <person name="Grigoriev I.V."/>
            <person name="Debuchy R."/>
            <person name="Gladieux P."/>
            <person name="Thoren M.H."/>
            <person name="Johannesson H."/>
        </authorList>
    </citation>
    <scope>NUCLEOTIDE SEQUENCE</scope>
    <source>
        <strain evidence="2">PSN243</strain>
    </source>
</reference>
<keyword evidence="3" id="KW-1185">Reference proteome</keyword>
<keyword evidence="1" id="KW-0732">Signal</keyword>
<sequence>MSGASVTLRLTLLSLSPADIAGGPHERRKRPEQTLVWLSYPFLTHEVSRGKMVRSVLSADRFLVQKRCGSLFKRRFGVIIQEFPRIFMAGAG</sequence>
<reference evidence="2" key="1">
    <citation type="journal article" date="2023" name="Mol. Phylogenet. Evol.">
        <title>Genome-scale phylogeny and comparative genomics of the fungal order Sordariales.</title>
        <authorList>
            <person name="Hensen N."/>
            <person name="Bonometti L."/>
            <person name="Westerberg I."/>
            <person name="Brannstrom I.O."/>
            <person name="Guillou S."/>
            <person name="Cros-Aarteil S."/>
            <person name="Calhoun S."/>
            <person name="Haridas S."/>
            <person name="Kuo A."/>
            <person name="Mondo S."/>
            <person name="Pangilinan J."/>
            <person name="Riley R."/>
            <person name="LaButti K."/>
            <person name="Andreopoulos B."/>
            <person name="Lipzen A."/>
            <person name="Chen C."/>
            <person name="Yan M."/>
            <person name="Daum C."/>
            <person name="Ng V."/>
            <person name="Clum A."/>
            <person name="Steindorff A."/>
            <person name="Ohm R.A."/>
            <person name="Martin F."/>
            <person name="Silar P."/>
            <person name="Natvig D.O."/>
            <person name="Lalanne C."/>
            <person name="Gautier V."/>
            <person name="Ament-Velasquez S.L."/>
            <person name="Kruys A."/>
            <person name="Hutchinson M.I."/>
            <person name="Powell A.J."/>
            <person name="Barry K."/>
            <person name="Miller A.N."/>
            <person name="Grigoriev I.V."/>
            <person name="Debuchy R."/>
            <person name="Gladieux P."/>
            <person name="Hiltunen Thoren M."/>
            <person name="Johannesson H."/>
        </authorList>
    </citation>
    <scope>NUCLEOTIDE SEQUENCE</scope>
    <source>
        <strain evidence="2">PSN243</strain>
    </source>
</reference>
<protein>
    <recommendedName>
        <fullName evidence="4">Secreted protein</fullName>
    </recommendedName>
</protein>
<evidence type="ECO:0008006" key="4">
    <source>
        <dbReference type="Google" id="ProtNLM"/>
    </source>
</evidence>
<feature type="chain" id="PRO_5043664649" description="Secreted protein" evidence="1">
    <location>
        <begin position="23"/>
        <end position="92"/>
    </location>
</feature>
<feature type="signal peptide" evidence="1">
    <location>
        <begin position="1"/>
        <end position="22"/>
    </location>
</feature>
<comment type="caution">
    <text evidence="2">The sequence shown here is derived from an EMBL/GenBank/DDBJ whole genome shotgun (WGS) entry which is preliminary data.</text>
</comment>
<evidence type="ECO:0000313" key="3">
    <source>
        <dbReference type="Proteomes" id="UP001321760"/>
    </source>
</evidence>
<evidence type="ECO:0000313" key="2">
    <source>
        <dbReference type="EMBL" id="KAK4453140.1"/>
    </source>
</evidence>
<evidence type="ECO:0000256" key="1">
    <source>
        <dbReference type="SAM" id="SignalP"/>
    </source>
</evidence>
<organism evidence="2 3">
    <name type="scientific">Podospora aff. communis PSN243</name>
    <dbReference type="NCBI Taxonomy" id="3040156"/>
    <lineage>
        <taxon>Eukaryota</taxon>
        <taxon>Fungi</taxon>
        <taxon>Dikarya</taxon>
        <taxon>Ascomycota</taxon>
        <taxon>Pezizomycotina</taxon>
        <taxon>Sordariomycetes</taxon>
        <taxon>Sordariomycetidae</taxon>
        <taxon>Sordariales</taxon>
        <taxon>Podosporaceae</taxon>
        <taxon>Podospora</taxon>
    </lineage>
</organism>
<proteinExistence type="predicted"/>
<dbReference type="Proteomes" id="UP001321760">
    <property type="component" value="Unassembled WGS sequence"/>
</dbReference>
<name>A0AAV9GZL8_9PEZI</name>
<dbReference type="EMBL" id="MU865921">
    <property type="protein sequence ID" value="KAK4453140.1"/>
    <property type="molecule type" value="Genomic_DNA"/>
</dbReference>